<organism evidence="2 3">
    <name type="scientific">Enterocloster aldenensis</name>
    <dbReference type="NCBI Taxonomy" id="358742"/>
    <lineage>
        <taxon>Bacteria</taxon>
        <taxon>Bacillati</taxon>
        <taxon>Bacillota</taxon>
        <taxon>Clostridia</taxon>
        <taxon>Lachnospirales</taxon>
        <taxon>Lachnospiraceae</taxon>
        <taxon>Enterocloster</taxon>
    </lineage>
</organism>
<evidence type="ECO:0000313" key="3">
    <source>
        <dbReference type="Proteomes" id="UP001299608"/>
    </source>
</evidence>
<feature type="transmembrane region" description="Helical" evidence="1">
    <location>
        <begin position="126"/>
        <end position="148"/>
    </location>
</feature>
<evidence type="ECO:0008006" key="4">
    <source>
        <dbReference type="Google" id="ProtNLM"/>
    </source>
</evidence>
<dbReference type="AlphaFoldDB" id="A0AAW5BXY7"/>
<feature type="transmembrane region" description="Helical" evidence="1">
    <location>
        <begin position="306"/>
        <end position="323"/>
    </location>
</feature>
<evidence type="ECO:0000313" key="2">
    <source>
        <dbReference type="EMBL" id="MCG4746725.1"/>
    </source>
</evidence>
<feature type="transmembrane region" description="Helical" evidence="1">
    <location>
        <begin position="41"/>
        <end position="58"/>
    </location>
</feature>
<feature type="transmembrane region" description="Helical" evidence="1">
    <location>
        <begin position="155"/>
        <end position="174"/>
    </location>
</feature>
<keyword evidence="1" id="KW-1133">Transmembrane helix</keyword>
<dbReference type="InterPro" id="IPR049576">
    <property type="entry name" value="HDC-like"/>
</dbReference>
<feature type="transmembrane region" description="Helical" evidence="1">
    <location>
        <begin position="335"/>
        <end position="353"/>
    </location>
</feature>
<feature type="transmembrane region" description="Helical" evidence="1">
    <location>
        <begin position="409"/>
        <end position="432"/>
    </location>
</feature>
<feature type="transmembrane region" description="Helical" evidence="1">
    <location>
        <begin position="180"/>
        <end position="202"/>
    </location>
</feature>
<feature type="transmembrane region" description="Helical" evidence="1">
    <location>
        <begin position="251"/>
        <end position="267"/>
    </location>
</feature>
<protein>
    <recommendedName>
        <fullName evidence="4">Na+/glutamate symporter</fullName>
    </recommendedName>
</protein>
<sequence length="433" mass="46522">MKEQAKTGNKVIGYVLLAVMAVSFLYFGVYKVATGQAQMDVQTAFLTMLILLIIGEVISTATKAFVPSMFISAVLFVLGFWAYFPKDILQVGGIAANLPTFLVMMMVVHLGTMLDIKELIEQWKTVVITLAGMLGILVVILTLGTVVLDKTTAAIAAPPLTGGFVAAMMMQSVAPTEQLAILAMAVYVLQGFIGYPLTSICLKAEGRKLLKDYRSGNFTVAKAAAQSNTAAADDTSAFIFPQIPAKYKSDFTYLFTMVILTVMSGYLDTLSHGYISKFVWALILGVFGTAFGFIEKNTLVRSRSMGFIYTVIMMFVFSQLNTVTPDTLVQLLKDFAVLIVLATIGIAVFSIPVGKLLGMSLPMSFALGLGSLAGGFPASYTLSVEAAKVLSSSEEEYQVLEEHMLPKTLVAGFVSATSGSVFVAGIVMAMFFK</sequence>
<gene>
    <name evidence="2" type="ORF">L0N08_14980</name>
</gene>
<comment type="caution">
    <text evidence="2">The sequence shown here is derived from an EMBL/GenBank/DDBJ whole genome shotgun (WGS) entry which is preliminary data.</text>
</comment>
<reference evidence="2" key="1">
    <citation type="submission" date="2022-01" db="EMBL/GenBank/DDBJ databases">
        <title>Collection of gut derived symbiotic bacterial strains cultured from healthy donors.</title>
        <authorList>
            <person name="Lin H."/>
            <person name="Kohout C."/>
            <person name="Waligurski E."/>
            <person name="Pamer E.G."/>
        </authorList>
    </citation>
    <scope>NUCLEOTIDE SEQUENCE</scope>
    <source>
        <strain evidence="2">DFI.6.55</strain>
    </source>
</reference>
<feature type="transmembrane region" description="Helical" evidence="1">
    <location>
        <begin position="64"/>
        <end position="84"/>
    </location>
</feature>
<keyword evidence="1" id="KW-0812">Transmembrane</keyword>
<dbReference type="GeneID" id="97208963"/>
<dbReference type="CDD" id="cd21416">
    <property type="entry name" value="HDC_protein"/>
    <property type="match status" value="1"/>
</dbReference>
<name>A0AAW5BXY7_9FIRM</name>
<dbReference type="RefSeq" id="WP_227115991.1">
    <property type="nucleotide sequence ID" value="NZ_BAABZL010000001.1"/>
</dbReference>
<dbReference type="EMBL" id="JAKNGE010000018">
    <property type="protein sequence ID" value="MCG4746725.1"/>
    <property type="molecule type" value="Genomic_DNA"/>
</dbReference>
<feature type="transmembrane region" description="Helical" evidence="1">
    <location>
        <begin position="273"/>
        <end position="294"/>
    </location>
</feature>
<feature type="transmembrane region" description="Helical" evidence="1">
    <location>
        <begin position="91"/>
        <end position="114"/>
    </location>
</feature>
<evidence type="ECO:0000256" key="1">
    <source>
        <dbReference type="SAM" id="Phobius"/>
    </source>
</evidence>
<feature type="transmembrane region" description="Helical" evidence="1">
    <location>
        <begin position="12"/>
        <end position="29"/>
    </location>
</feature>
<feature type="transmembrane region" description="Helical" evidence="1">
    <location>
        <begin position="365"/>
        <end position="383"/>
    </location>
</feature>
<keyword evidence="1" id="KW-0472">Membrane</keyword>
<proteinExistence type="predicted"/>
<accession>A0AAW5BXY7</accession>
<dbReference type="Proteomes" id="UP001299608">
    <property type="component" value="Unassembled WGS sequence"/>
</dbReference>